<dbReference type="InterPro" id="IPR003594">
    <property type="entry name" value="HATPase_dom"/>
</dbReference>
<evidence type="ECO:0000313" key="5">
    <source>
        <dbReference type="Proteomes" id="UP000642748"/>
    </source>
</evidence>
<feature type="domain" description="Histidine kinase/HSP90-like ATPase" evidence="2">
    <location>
        <begin position="208"/>
        <end position="316"/>
    </location>
</feature>
<organism evidence="4 5">
    <name type="scientific">Rugosimonospora africana</name>
    <dbReference type="NCBI Taxonomy" id="556532"/>
    <lineage>
        <taxon>Bacteria</taxon>
        <taxon>Bacillati</taxon>
        <taxon>Actinomycetota</taxon>
        <taxon>Actinomycetes</taxon>
        <taxon>Micromonosporales</taxon>
        <taxon>Micromonosporaceae</taxon>
        <taxon>Rugosimonospora</taxon>
    </lineage>
</organism>
<keyword evidence="1" id="KW-0418">Kinase</keyword>
<dbReference type="NCBIfam" id="NF041045">
    <property type="entry name" value="RsbA_anti_sig"/>
    <property type="match status" value="1"/>
</dbReference>
<dbReference type="CDD" id="cd16936">
    <property type="entry name" value="HATPase_RsbW-like"/>
    <property type="match status" value="1"/>
</dbReference>
<feature type="domain" description="MEDS" evidence="3">
    <location>
        <begin position="21"/>
        <end position="164"/>
    </location>
</feature>
<evidence type="ECO:0000256" key="1">
    <source>
        <dbReference type="ARBA" id="ARBA00022527"/>
    </source>
</evidence>
<reference evidence="4" key="1">
    <citation type="submission" date="2021-01" db="EMBL/GenBank/DDBJ databases">
        <title>Whole genome shotgun sequence of Rugosimonospora africana NBRC 104875.</title>
        <authorList>
            <person name="Komaki H."/>
            <person name="Tamura T."/>
        </authorList>
    </citation>
    <scope>NUCLEOTIDE SEQUENCE</scope>
    <source>
        <strain evidence="4">NBRC 104875</strain>
    </source>
</reference>
<dbReference type="Gene3D" id="3.30.565.10">
    <property type="entry name" value="Histidine kinase-like ATPase, C-terminal domain"/>
    <property type="match status" value="1"/>
</dbReference>
<protein>
    <submittedName>
        <fullName evidence="4">Anti-sigma regulatory factor</fullName>
    </submittedName>
</protein>
<dbReference type="InterPro" id="IPR025847">
    <property type="entry name" value="MEDS_domain"/>
</dbReference>
<keyword evidence="5" id="KW-1185">Reference proteome</keyword>
<dbReference type="RefSeq" id="WP_203918302.1">
    <property type="nucleotide sequence ID" value="NZ_BONZ01000027.1"/>
</dbReference>
<dbReference type="EMBL" id="BONZ01000027">
    <property type="protein sequence ID" value="GIH14649.1"/>
    <property type="molecule type" value="Genomic_DNA"/>
</dbReference>
<dbReference type="Pfam" id="PF13581">
    <property type="entry name" value="HATPase_c_2"/>
    <property type="match status" value="1"/>
</dbReference>
<name>A0A8J3VQ07_9ACTN</name>
<dbReference type="Pfam" id="PF14417">
    <property type="entry name" value="MEDS"/>
    <property type="match status" value="1"/>
</dbReference>
<dbReference type="InterPro" id="IPR036890">
    <property type="entry name" value="HATPase_C_sf"/>
</dbReference>
<dbReference type="PANTHER" id="PTHR35526:SF3">
    <property type="entry name" value="ANTI-SIGMA-F FACTOR RSBW"/>
    <property type="match status" value="1"/>
</dbReference>
<gene>
    <name evidence="4" type="ORF">Raf01_28210</name>
</gene>
<accession>A0A8J3VQ07</accession>
<keyword evidence="1" id="KW-0723">Serine/threonine-protein kinase</keyword>
<dbReference type="GO" id="GO:0004674">
    <property type="term" value="F:protein serine/threonine kinase activity"/>
    <property type="evidence" value="ECO:0007669"/>
    <property type="project" value="UniProtKB-KW"/>
</dbReference>
<proteinExistence type="predicted"/>
<sequence>MSADTVRDEDHQVGTPVGLAHEALLYRGTDELVAAIVPVVRDALAAGEPVLVAMPGPNLDLLAAALGDAADGLRLVDMAEAGRNPGRIIPWILHAFIQEHAGRRVRIVGEPVWAGRTDEEYPACAQHEALVNVTLAGCAAAIVCLYDVSGLAPHVLTDAKRTHPVMLGEGRRWSSPDYRPETVVGAYNQPLPDVPSSADAVDFDGTGLAGLRDLVADHARRAGMIERRVVDFQLAVNELVSNAVLHGAGGGTLWIWTVAGAVACEVRDRGRAVVPLAGRVPPGPGSVRGRGLVLVNYVSDLVRIHTQPDGTAIRLYMRF</sequence>
<dbReference type="SUPFAM" id="SSF55874">
    <property type="entry name" value="ATPase domain of HSP90 chaperone/DNA topoisomerase II/histidine kinase"/>
    <property type="match status" value="1"/>
</dbReference>
<dbReference type="Proteomes" id="UP000642748">
    <property type="component" value="Unassembled WGS sequence"/>
</dbReference>
<keyword evidence="1" id="KW-0808">Transferase</keyword>
<dbReference type="InterPro" id="IPR050267">
    <property type="entry name" value="Anti-sigma-factor_SerPK"/>
</dbReference>
<dbReference type="AlphaFoldDB" id="A0A8J3VQ07"/>
<evidence type="ECO:0000259" key="2">
    <source>
        <dbReference type="Pfam" id="PF13581"/>
    </source>
</evidence>
<evidence type="ECO:0000259" key="3">
    <source>
        <dbReference type="Pfam" id="PF14417"/>
    </source>
</evidence>
<evidence type="ECO:0000313" key="4">
    <source>
        <dbReference type="EMBL" id="GIH14649.1"/>
    </source>
</evidence>
<dbReference type="InterPro" id="IPR047718">
    <property type="entry name" value="RsbA-like_anti_sig"/>
</dbReference>
<dbReference type="PANTHER" id="PTHR35526">
    <property type="entry name" value="ANTI-SIGMA-F FACTOR RSBW-RELATED"/>
    <property type="match status" value="1"/>
</dbReference>
<comment type="caution">
    <text evidence="4">The sequence shown here is derived from an EMBL/GenBank/DDBJ whole genome shotgun (WGS) entry which is preliminary data.</text>
</comment>